<keyword evidence="3" id="KW-1185">Reference proteome</keyword>
<evidence type="ECO:0000256" key="1">
    <source>
        <dbReference type="SAM" id="MobiDB-lite"/>
    </source>
</evidence>
<evidence type="ECO:0000313" key="3">
    <source>
        <dbReference type="Proteomes" id="UP000612585"/>
    </source>
</evidence>
<name>A0A8J4E7Z7_9ACTN</name>
<proteinExistence type="predicted"/>
<accession>A0A8J4E7Z7</accession>
<reference evidence="2" key="1">
    <citation type="submission" date="2021-01" db="EMBL/GenBank/DDBJ databases">
        <title>Whole genome shotgun sequence of Virgisporangium aurantiacum NBRC 16421.</title>
        <authorList>
            <person name="Komaki H."/>
            <person name="Tamura T."/>
        </authorList>
    </citation>
    <scope>NUCLEOTIDE SEQUENCE</scope>
    <source>
        <strain evidence="2">NBRC 16421</strain>
    </source>
</reference>
<dbReference type="RefSeq" id="WP_204014428.1">
    <property type="nucleotide sequence ID" value="NZ_BOPG01000132.1"/>
</dbReference>
<evidence type="ECO:0000313" key="2">
    <source>
        <dbReference type="EMBL" id="GIJ64839.1"/>
    </source>
</evidence>
<feature type="compositionally biased region" description="Low complexity" evidence="1">
    <location>
        <begin position="86"/>
        <end position="106"/>
    </location>
</feature>
<dbReference type="EMBL" id="BOPG01000132">
    <property type="protein sequence ID" value="GIJ64839.1"/>
    <property type="molecule type" value="Genomic_DNA"/>
</dbReference>
<organism evidence="2 3">
    <name type="scientific">Virgisporangium aurantiacum</name>
    <dbReference type="NCBI Taxonomy" id="175570"/>
    <lineage>
        <taxon>Bacteria</taxon>
        <taxon>Bacillati</taxon>
        <taxon>Actinomycetota</taxon>
        <taxon>Actinomycetes</taxon>
        <taxon>Micromonosporales</taxon>
        <taxon>Micromonosporaceae</taxon>
        <taxon>Virgisporangium</taxon>
    </lineage>
</organism>
<dbReference type="Proteomes" id="UP000612585">
    <property type="component" value="Unassembled WGS sequence"/>
</dbReference>
<protein>
    <submittedName>
        <fullName evidence="2">Uncharacterized protein</fullName>
    </submittedName>
</protein>
<sequence length="113" mass="12801">MIDDDYTLDEGCNQMPGGWRRRGGRIPLTVRQERSNIPVLPHIAFGPQISGRVLSVYRPCYLDLGHLTRRDAVRPWQTTGERRRSTSYATRTRTRSAPSSAATDPTRCGRRCA</sequence>
<dbReference type="AlphaFoldDB" id="A0A8J4E7Z7"/>
<gene>
    <name evidence="2" type="ORF">Vau01_123550</name>
</gene>
<comment type="caution">
    <text evidence="2">The sequence shown here is derived from an EMBL/GenBank/DDBJ whole genome shotgun (WGS) entry which is preliminary data.</text>
</comment>
<feature type="region of interest" description="Disordered" evidence="1">
    <location>
        <begin position="75"/>
        <end position="113"/>
    </location>
</feature>